<organism evidence="1 2">
    <name type="scientific">Cryomorpha ignava</name>
    <dbReference type="NCBI Taxonomy" id="101383"/>
    <lineage>
        <taxon>Bacteria</taxon>
        <taxon>Pseudomonadati</taxon>
        <taxon>Bacteroidota</taxon>
        <taxon>Flavobacteriia</taxon>
        <taxon>Flavobacteriales</taxon>
        <taxon>Cryomorphaceae</taxon>
        <taxon>Cryomorpha</taxon>
    </lineage>
</organism>
<dbReference type="AlphaFoldDB" id="A0A7K3WST5"/>
<evidence type="ECO:0000313" key="1">
    <source>
        <dbReference type="EMBL" id="NEN24121.1"/>
    </source>
</evidence>
<name>A0A7K3WST5_9FLAO</name>
<protein>
    <submittedName>
        <fullName evidence="1">Uncharacterized protein</fullName>
    </submittedName>
</protein>
<reference evidence="1 2" key="1">
    <citation type="submission" date="2020-02" db="EMBL/GenBank/DDBJ databases">
        <title>Out from the shadows clarifying the taxonomy of the family Cryomorphaceae and related taxa by utilizing the GTDB taxonomic framework.</title>
        <authorList>
            <person name="Bowman J.P."/>
        </authorList>
    </citation>
    <scope>NUCLEOTIDE SEQUENCE [LARGE SCALE GENOMIC DNA]</scope>
    <source>
        <strain evidence="1 2">QSSC 1-22</strain>
    </source>
</reference>
<sequence length="126" mass="14660">MKSILILFFLGVSLSVFSQGDFDKRLLAKFSEERIEELTKDHTAVIEYWTYYLDNSYIIIDGDATGKLLASGQSIRIKTLKDFNILNYDLHMDRNIRKTYDIKGTNSYLILLSNNEFSKAFSNQRK</sequence>
<keyword evidence="2" id="KW-1185">Reference proteome</keyword>
<dbReference type="RefSeq" id="WP_163285515.1">
    <property type="nucleotide sequence ID" value="NZ_JAAGVY010000020.1"/>
</dbReference>
<comment type="caution">
    <text evidence="1">The sequence shown here is derived from an EMBL/GenBank/DDBJ whole genome shotgun (WGS) entry which is preliminary data.</text>
</comment>
<gene>
    <name evidence="1" type="ORF">G3O08_11475</name>
</gene>
<dbReference type="EMBL" id="JAAGVY010000020">
    <property type="protein sequence ID" value="NEN24121.1"/>
    <property type="molecule type" value="Genomic_DNA"/>
</dbReference>
<dbReference type="Proteomes" id="UP000486602">
    <property type="component" value="Unassembled WGS sequence"/>
</dbReference>
<evidence type="ECO:0000313" key="2">
    <source>
        <dbReference type="Proteomes" id="UP000486602"/>
    </source>
</evidence>
<proteinExistence type="predicted"/>
<accession>A0A7K3WST5</accession>